<dbReference type="Proteomes" id="UP001153069">
    <property type="component" value="Unassembled WGS sequence"/>
</dbReference>
<sequence>MQASEELARLAEDGDPAPLVQAYNASSHAGYVGIQNEGAPYFGGETLEFVVPHDLEYPYLTIAAMAVNSNDCFVALNGVKLEPKAILDGPGYDSGSEENNELCSSIPGPACDAVTGNVRSGNGEGFVHVHRGFFGVGDLSQPGYDWRNPMMRVEMNMM</sequence>
<accession>A0A9N8HU31</accession>
<comment type="caution">
    <text evidence="1">The sequence shown here is derived from an EMBL/GenBank/DDBJ whole genome shotgun (WGS) entry which is preliminary data.</text>
</comment>
<dbReference type="OrthoDB" id="186138at2759"/>
<name>A0A9N8HU31_9STRA</name>
<dbReference type="NCBIfam" id="NF038123">
    <property type="entry name" value="NF038123_dom"/>
    <property type="match status" value="1"/>
</dbReference>
<dbReference type="Gene3D" id="2.60.40.2130">
    <property type="entry name" value="F-spondin domain"/>
    <property type="match status" value="1"/>
</dbReference>
<dbReference type="EMBL" id="CAICTM010001684">
    <property type="protein sequence ID" value="CAB9525507.1"/>
    <property type="molecule type" value="Genomic_DNA"/>
</dbReference>
<evidence type="ECO:0000313" key="1">
    <source>
        <dbReference type="EMBL" id="CAB9525507.1"/>
    </source>
</evidence>
<dbReference type="InterPro" id="IPR038678">
    <property type="entry name" value="Spondin_N_sf"/>
</dbReference>
<dbReference type="InterPro" id="IPR009465">
    <property type="entry name" value="Spondin_N"/>
</dbReference>
<dbReference type="AlphaFoldDB" id="A0A9N8HU31"/>
<evidence type="ECO:0000313" key="2">
    <source>
        <dbReference type="Proteomes" id="UP001153069"/>
    </source>
</evidence>
<organism evidence="1 2">
    <name type="scientific">Seminavis robusta</name>
    <dbReference type="NCBI Taxonomy" id="568900"/>
    <lineage>
        <taxon>Eukaryota</taxon>
        <taxon>Sar</taxon>
        <taxon>Stramenopiles</taxon>
        <taxon>Ochrophyta</taxon>
        <taxon>Bacillariophyta</taxon>
        <taxon>Bacillariophyceae</taxon>
        <taxon>Bacillariophycidae</taxon>
        <taxon>Naviculales</taxon>
        <taxon>Naviculaceae</taxon>
        <taxon>Seminavis</taxon>
    </lineage>
</organism>
<reference evidence="1" key="1">
    <citation type="submission" date="2020-06" db="EMBL/GenBank/DDBJ databases">
        <authorList>
            <consortium name="Plant Systems Biology data submission"/>
        </authorList>
    </citation>
    <scope>NUCLEOTIDE SEQUENCE</scope>
    <source>
        <strain evidence="1">D6</strain>
    </source>
</reference>
<keyword evidence="2" id="KW-1185">Reference proteome</keyword>
<gene>
    <name evidence="1" type="ORF">SEMRO_1686_G291130.1</name>
</gene>
<proteinExistence type="predicted"/>
<protein>
    <submittedName>
        <fullName evidence="1">Spondin_N</fullName>
    </submittedName>
</protein>